<dbReference type="PANTHER" id="PTHR13594:SF1">
    <property type="entry name" value="CENTRIOLAR COILED-COIL PROTEIN OF 110 KDA"/>
    <property type="match status" value="1"/>
</dbReference>
<feature type="region of interest" description="Disordered" evidence="1">
    <location>
        <begin position="1030"/>
        <end position="1166"/>
    </location>
</feature>
<feature type="compositionally biased region" description="Basic residues" evidence="1">
    <location>
        <begin position="1137"/>
        <end position="1147"/>
    </location>
</feature>
<keyword evidence="2" id="KW-1185">Reference proteome</keyword>
<feature type="compositionally biased region" description="Low complexity" evidence="1">
    <location>
        <begin position="1104"/>
        <end position="1116"/>
    </location>
</feature>
<sequence length="1166" mass="129364">MSFLEETEMSLHTIAQLVEQIAVEIDKLHVLEEAEKQHVLSYTECRNFVSVMKLYGKPLPTPLLSVERRDEMIQYRTQAQLVEARLKTKKSRKLVDRVQSMLDKIVEKHTPVSSPRLSEEEQSGSATDSTTPKSDISLGTRRVVTSSHSCTGSNSDNISELSITAAHVNTSDSKSTHSEVMSTPQVDMATKRTDETHPTLIHDNPIPITLGNKSRMLLEKGAEDCKDGDYSGRGSVPPLMRVSSPLQTRAEPSVFIQQKRSSVRVGELQLCGNVSSVPEKCPSDSRNADFHVISQEEEVDGVDEKDENTLHDVSEMSHGDVACTPTLAMSEFCTTSPLVHAAAEVPSDAEESRCVSTLCPSGSISLGLDMSVSLSSMHTLKDVATLPDDLNVNDLEWGTNVSASTHASTIAVDSTETSIAECSVTGQQISRAEGQCDPKVNANATPGFKRSHIRRGSYTLDAPSPGLLKAYNLDCSKSEESNSDAQVLKMMNKPPCHNWQTEEIGMELSRKAEHLRKRQDQSSPIQPQVPLVYPTQVLEHSNTQPTNVFTGTFFDDIKPLFNNHTTNYVWGQQQEAIKENTPPLATWSILSAQQQKPKIAVLEDKSGWEEFTSKERLTWQQVAMTCPPSTFGFSSGTFDWSVDKQFPKKNAVSPNETDPATMDLEKHGTEFDEKRKEVFQRQSLQLAPLFLQRKEQEKQQHHGLQVRNIKTPEKSPRAVGRDRCESAPPYVRGQHYEDVAKHCESTAAFEPGALSSADYGGTPLDGDATADDELYDSMNDSKSELERSRNVTVRSQTASLHNSPLVMVESVGLPSARGENKYDDMTRSKDSYDSTASVCELERSRNVTVRSHIVSPHNSPFVTVRSSPSGQKVQSGQKRFFTSPTLQKTDLLPDKEQIFPSSKFCRISALVKGYLTRRLLSTDRVKSIIKTIKDTVEFTVNFASDTTTQPPHAALQDLEFQQRLLSQLEAALFDLHDIFHTISTKEKMAIIARDRQLLREKLIKEKQSSGNITQRRLSAATIKAIARKAQCPPSVKPDIKPKKSSPRNQAVGVRKQKMSHFDCRPYSKTSSAKVHAVGSKRQKMSNLPSLPQPRTKLRAEACQTSRTSPTTSSSVSRNVADGMNAKSARRSLQMHTKATRHGTSRAKRSSEVYTLSKPLKKTQGMI</sequence>
<feature type="compositionally biased region" description="Polar residues" evidence="1">
    <location>
        <begin position="123"/>
        <end position="134"/>
    </location>
</feature>
<evidence type="ECO:0000313" key="2">
    <source>
        <dbReference type="Proteomes" id="UP000695022"/>
    </source>
</evidence>
<evidence type="ECO:0000256" key="1">
    <source>
        <dbReference type="SAM" id="MobiDB-lite"/>
    </source>
</evidence>
<reference evidence="3" key="1">
    <citation type="submission" date="2025-08" db="UniProtKB">
        <authorList>
            <consortium name="RefSeq"/>
        </authorList>
    </citation>
    <scope>IDENTIFICATION</scope>
</reference>
<dbReference type="RefSeq" id="XP_014661508.1">
    <property type="nucleotide sequence ID" value="XM_014806022.1"/>
</dbReference>
<organism evidence="2 3">
    <name type="scientific">Priapulus caudatus</name>
    <name type="common">Priapulid worm</name>
    <dbReference type="NCBI Taxonomy" id="37621"/>
    <lineage>
        <taxon>Eukaryota</taxon>
        <taxon>Metazoa</taxon>
        <taxon>Ecdysozoa</taxon>
        <taxon>Scalidophora</taxon>
        <taxon>Priapulida</taxon>
        <taxon>Priapulimorpha</taxon>
        <taxon>Priapulimorphida</taxon>
        <taxon>Priapulidae</taxon>
        <taxon>Priapulus</taxon>
    </lineage>
</organism>
<dbReference type="InterPro" id="IPR033207">
    <property type="entry name" value="CCP110"/>
</dbReference>
<feature type="region of interest" description="Disordered" evidence="1">
    <location>
        <begin position="106"/>
        <end position="157"/>
    </location>
</feature>
<name>A0ABM1DNI7_PRICU</name>
<proteinExistence type="predicted"/>
<protein>
    <submittedName>
        <fullName evidence="3">Uncharacterized protein LOC106804722 isoform X1</fullName>
    </submittedName>
</protein>
<accession>A0ABM1DNI7</accession>
<dbReference type="Proteomes" id="UP000695022">
    <property type="component" value="Unplaced"/>
</dbReference>
<feature type="compositionally biased region" description="Polar residues" evidence="1">
    <location>
        <begin position="143"/>
        <end position="157"/>
    </location>
</feature>
<dbReference type="GeneID" id="106804722"/>
<dbReference type="Pfam" id="PF16025">
    <property type="entry name" value="CaM_bind"/>
    <property type="match status" value="1"/>
</dbReference>
<dbReference type="PANTHER" id="PTHR13594">
    <property type="entry name" value="CENTRIOLAR COILED-COIL PROTEIN OF 110 KDA"/>
    <property type="match status" value="1"/>
</dbReference>
<evidence type="ECO:0000313" key="3">
    <source>
        <dbReference type="RefSeq" id="XP_014661508.1"/>
    </source>
</evidence>
<gene>
    <name evidence="3" type="primary">LOC106804722</name>
</gene>